<keyword evidence="3" id="KW-0812">Transmembrane</keyword>
<dbReference type="Pfam" id="PF00122">
    <property type="entry name" value="E1-E2_ATPase"/>
    <property type="match status" value="1"/>
</dbReference>
<gene>
    <name evidence="5" type="ORF">ABOD76_10115</name>
</gene>
<keyword evidence="3" id="KW-0472">Membrane</keyword>
<feature type="domain" description="P-type ATPase A" evidence="4">
    <location>
        <begin position="142"/>
        <end position="202"/>
    </location>
</feature>
<proteinExistence type="inferred from homology"/>
<feature type="region of interest" description="Disordered" evidence="2">
    <location>
        <begin position="1"/>
        <end position="24"/>
    </location>
</feature>
<protein>
    <recommendedName>
        <fullName evidence="4">P-type ATPase A domain-containing protein</fullName>
    </recommendedName>
</protein>
<dbReference type="Gene3D" id="2.70.150.10">
    <property type="entry name" value="Calcium-transporting ATPase, cytoplasmic transduction domain A"/>
    <property type="match status" value="1"/>
</dbReference>
<feature type="transmembrane region" description="Helical" evidence="3">
    <location>
        <begin position="86"/>
        <end position="107"/>
    </location>
</feature>
<accession>A0AAU7UDX6</accession>
<dbReference type="GO" id="GO:0015086">
    <property type="term" value="F:cadmium ion transmembrane transporter activity"/>
    <property type="evidence" value="ECO:0007669"/>
    <property type="project" value="TreeGrafter"/>
</dbReference>
<evidence type="ECO:0000256" key="2">
    <source>
        <dbReference type="SAM" id="MobiDB-lite"/>
    </source>
</evidence>
<dbReference type="AlphaFoldDB" id="A0AAU7UDX6"/>
<dbReference type="PANTHER" id="PTHR48085">
    <property type="entry name" value="CADMIUM/ZINC-TRANSPORTING ATPASE HMA2-RELATED"/>
    <property type="match status" value="1"/>
</dbReference>
<organism evidence="5">
    <name type="scientific">Deinococcus sonorensis KR-87</name>
    <dbReference type="NCBI Taxonomy" id="694439"/>
    <lineage>
        <taxon>Bacteria</taxon>
        <taxon>Thermotogati</taxon>
        <taxon>Deinococcota</taxon>
        <taxon>Deinococci</taxon>
        <taxon>Deinococcales</taxon>
        <taxon>Deinococcaceae</taxon>
        <taxon>Deinococcus</taxon>
    </lineage>
</organism>
<comment type="similarity">
    <text evidence="1">Belongs to the cation transport ATPase (P-type) (TC 3.A.3) family. Type IB subfamily.</text>
</comment>
<dbReference type="InterPro" id="IPR051014">
    <property type="entry name" value="Cation_Transport_ATPase_IB"/>
</dbReference>
<dbReference type="RefSeq" id="WP_350244716.1">
    <property type="nucleotide sequence ID" value="NZ_CP158299.1"/>
</dbReference>
<dbReference type="InterPro" id="IPR008250">
    <property type="entry name" value="ATPase_P-typ_transduc_dom_A_sf"/>
</dbReference>
<dbReference type="SUPFAM" id="SSF81653">
    <property type="entry name" value="Calcium ATPase, transduction domain A"/>
    <property type="match status" value="1"/>
</dbReference>
<evidence type="ECO:0000259" key="4">
    <source>
        <dbReference type="Pfam" id="PF00122"/>
    </source>
</evidence>
<dbReference type="GO" id="GO:0016020">
    <property type="term" value="C:membrane"/>
    <property type="evidence" value="ECO:0007669"/>
    <property type="project" value="TreeGrafter"/>
</dbReference>
<name>A0AAU7UDX6_9DEIO</name>
<reference evidence="5" key="1">
    <citation type="submission" date="2024-06" db="EMBL/GenBank/DDBJ databases">
        <title>Draft Genome Sequence of Deinococcus sonorensis Type Strain KR-87, a Biofilm Producing Representative of the Genus Deinococcus.</title>
        <authorList>
            <person name="Boren L.S."/>
            <person name="Grosso R.A."/>
            <person name="Hugenberg-Cox A.N."/>
            <person name="Hill J.T.E."/>
            <person name="Albert C.M."/>
            <person name="Tuohy J.M."/>
        </authorList>
    </citation>
    <scope>NUCLEOTIDE SEQUENCE</scope>
    <source>
        <strain evidence="5">KR-87</strain>
    </source>
</reference>
<dbReference type="InterPro" id="IPR059000">
    <property type="entry name" value="ATPase_P-type_domA"/>
</dbReference>
<sequence>MEQDQRCHPAGRSGHPGLLRGGDGLSHLRPQDRGALERLLRAAQARTLWQELERQLRALGHEPRLLTPDQARPAARAWYRTRQGQLVLGTGLLLAWGFGHLLAALVIGQVAEAAVVVFLFAVGELLEGVASSRARGGIQALAQLTPPTALVLKKGKVFELPADGLIVEGQSSLDNSPVTSESVPVYKAVGQHVYADSNHLDGVPEGVESAAVQ</sequence>
<keyword evidence="3" id="KW-1133">Transmembrane helix</keyword>
<evidence type="ECO:0000313" key="5">
    <source>
        <dbReference type="EMBL" id="XBV86641.1"/>
    </source>
</evidence>
<dbReference type="PANTHER" id="PTHR48085:SF5">
    <property type="entry name" value="CADMIUM_ZINC-TRANSPORTING ATPASE HMA4-RELATED"/>
    <property type="match status" value="1"/>
</dbReference>
<evidence type="ECO:0000256" key="1">
    <source>
        <dbReference type="ARBA" id="ARBA00006024"/>
    </source>
</evidence>
<dbReference type="KEGG" id="dsc:ABOD76_10115"/>
<evidence type="ECO:0000256" key="3">
    <source>
        <dbReference type="SAM" id="Phobius"/>
    </source>
</evidence>
<dbReference type="EMBL" id="CP158299">
    <property type="protein sequence ID" value="XBV86641.1"/>
    <property type="molecule type" value="Genomic_DNA"/>
</dbReference>